<evidence type="ECO:0000313" key="2">
    <source>
        <dbReference type="EMBL" id="KAF0686727.1"/>
    </source>
</evidence>
<accession>A0A485LJ06</accession>
<dbReference type="AlphaFoldDB" id="A0A485LJ06"/>
<sequence>MLDAFRANNMTARVTDKGTPDEVVEKMRLLDDLVARIDAAESAKAKTKKRKSTECLLPPRPSPPPTSTQEETSLEEMARAVTRRPAPPAAAGASTPKVDEYLEFQKKKHDDDHQYRMARLLVEKEDQRIRLAHVEENVQRNKLLEQLLSHIGDALALLRRDERPSNHEAYWCCPPAPGVVLSLLNTNVWCSREMCVGFAEPIAHHMRCKRRCVEATSQPPLSTCGSIQLGSTSRMLRLYVAFTTAMILVTCQPPPPRSTQPVVYAKTLDPSVPTGGGVIDLTIPTLRPADAKATGDAYYELNRYMGPAMVSKFQVKDLVKHWLASAKAKLTSVNWTWTTANLTNFFVSSNTSRSQEMLLLSLMTFEQVQAHFNLTRAPTLVPATATTPPPPAAFAYSGPTYQYVAPTVAGKFEPYPGYAHQYYAPPTDIVPVVPAAEYPWPWQASIARFAAMLDGNASQVSTNATNATRNEATSTMLDAVEATSHDTVATNKTNASTLIASPNYDVQVLTAILELQSQFHIASGVPLVPEVAPHALLLLDRSDPLFAPKHHFYGYPNASGLPTMASTWLRSGVTVFTPTLGALANATATNRTAALQDVFDMAFAADISGLVLGLESPSSLWLSPFDRISDEFADLCLGQLIQPDASPPTSRFDRMTRHRSAFDNPSCLWLGNSYYLAAKRRSTRRTSSSLAIASLAAHVAARADNVSAIKASMREARRTYVEDLVTHATSSPVPAMGHGVIFRGPDAANILLEAIKEPEPIHLIQRVLIRLGESSLMTATEMDALYACICLAMLDVDVVASGACVVGS</sequence>
<feature type="region of interest" description="Disordered" evidence="1">
    <location>
        <begin position="41"/>
        <end position="98"/>
    </location>
</feature>
<protein>
    <submittedName>
        <fullName evidence="3">Aste57867_21475 protein</fullName>
    </submittedName>
</protein>
<evidence type="ECO:0000256" key="1">
    <source>
        <dbReference type="SAM" id="MobiDB-lite"/>
    </source>
</evidence>
<dbReference type="Proteomes" id="UP000332933">
    <property type="component" value="Unassembled WGS sequence"/>
</dbReference>
<dbReference type="OrthoDB" id="162255at2759"/>
<reference evidence="3 4" key="1">
    <citation type="submission" date="2019-03" db="EMBL/GenBank/DDBJ databases">
        <authorList>
            <person name="Gaulin E."/>
            <person name="Dumas B."/>
        </authorList>
    </citation>
    <scope>NUCLEOTIDE SEQUENCE [LARGE SCALE GENOMIC DNA]</scope>
    <source>
        <strain evidence="3">CBS 568.67</strain>
    </source>
</reference>
<dbReference type="EMBL" id="CAADRA010007004">
    <property type="protein sequence ID" value="VFT98145.1"/>
    <property type="molecule type" value="Genomic_DNA"/>
</dbReference>
<feature type="compositionally biased region" description="Low complexity" evidence="1">
    <location>
        <begin position="79"/>
        <end position="93"/>
    </location>
</feature>
<organism evidence="3 4">
    <name type="scientific">Aphanomyces stellatus</name>
    <dbReference type="NCBI Taxonomy" id="120398"/>
    <lineage>
        <taxon>Eukaryota</taxon>
        <taxon>Sar</taxon>
        <taxon>Stramenopiles</taxon>
        <taxon>Oomycota</taxon>
        <taxon>Saprolegniomycetes</taxon>
        <taxon>Saprolegniales</taxon>
        <taxon>Verrucalvaceae</taxon>
        <taxon>Aphanomyces</taxon>
    </lineage>
</organism>
<proteinExistence type="predicted"/>
<gene>
    <name evidence="3" type="primary">Aste57867_21475</name>
    <name evidence="2" type="ORF">As57867_021406</name>
    <name evidence="3" type="ORF">ASTE57867_21475</name>
</gene>
<reference evidence="2" key="2">
    <citation type="submission" date="2019-06" db="EMBL/GenBank/DDBJ databases">
        <title>Genomics analysis of Aphanomyces spp. identifies a new class of oomycete effector associated with host adaptation.</title>
        <authorList>
            <person name="Gaulin E."/>
        </authorList>
    </citation>
    <scope>NUCLEOTIDE SEQUENCE</scope>
    <source>
        <strain evidence="2">CBS 578.67</strain>
    </source>
</reference>
<name>A0A485LJ06_9STRA</name>
<keyword evidence="4" id="KW-1185">Reference proteome</keyword>
<evidence type="ECO:0000313" key="4">
    <source>
        <dbReference type="Proteomes" id="UP000332933"/>
    </source>
</evidence>
<evidence type="ECO:0000313" key="3">
    <source>
        <dbReference type="EMBL" id="VFT98145.1"/>
    </source>
</evidence>
<dbReference type="EMBL" id="VJMH01006978">
    <property type="protein sequence ID" value="KAF0686727.1"/>
    <property type="molecule type" value="Genomic_DNA"/>
</dbReference>